<feature type="non-terminal residue" evidence="2">
    <location>
        <position position="1"/>
    </location>
</feature>
<name>A0A484GJU8_SOUCH</name>
<feature type="non-terminal residue" evidence="2">
    <location>
        <position position="45"/>
    </location>
</feature>
<gene>
    <name evidence="2" type="ORF">DBR06_SOUSAS47410005</name>
</gene>
<dbReference type="AlphaFoldDB" id="A0A484GJU8"/>
<sequence>SPKWNKQGDKNLNMENVPQEKKEKEKEGGDPAPVENGEEARPVGG</sequence>
<evidence type="ECO:0000313" key="2">
    <source>
        <dbReference type="EMBL" id="TEA35895.1"/>
    </source>
</evidence>
<evidence type="ECO:0000313" key="3">
    <source>
        <dbReference type="Proteomes" id="UP000295264"/>
    </source>
</evidence>
<feature type="compositionally biased region" description="Basic and acidic residues" evidence="1">
    <location>
        <begin position="18"/>
        <end position="29"/>
    </location>
</feature>
<organism evidence="2 3">
    <name type="scientific">Sousa chinensis</name>
    <name type="common">Indo-pacific humpbacked dolphin</name>
    <name type="synonym">Steno chinensis</name>
    <dbReference type="NCBI Taxonomy" id="103600"/>
    <lineage>
        <taxon>Eukaryota</taxon>
        <taxon>Metazoa</taxon>
        <taxon>Chordata</taxon>
        <taxon>Craniata</taxon>
        <taxon>Vertebrata</taxon>
        <taxon>Euteleostomi</taxon>
        <taxon>Mammalia</taxon>
        <taxon>Eutheria</taxon>
        <taxon>Laurasiatheria</taxon>
        <taxon>Artiodactyla</taxon>
        <taxon>Whippomorpha</taxon>
        <taxon>Cetacea</taxon>
        <taxon>Odontoceti</taxon>
        <taxon>Delphinidae</taxon>
        <taxon>Sousa</taxon>
    </lineage>
</organism>
<proteinExistence type="predicted"/>
<protein>
    <submittedName>
        <fullName evidence="2">Uncharacterized protein</fullName>
    </submittedName>
</protein>
<comment type="caution">
    <text evidence="2">The sequence shown here is derived from an EMBL/GenBank/DDBJ whole genome shotgun (WGS) entry which is preliminary data.</text>
</comment>
<keyword evidence="3" id="KW-1185">Reference proteome</keyword>
<dbReference type="EMBL" id="QWLN02006826">
    <property type="protein sequence ID" value="TEA35895.1"/>
    <property type="molecule type" value="Genomic_DNA"/>
</dbReference>
<reference evidence="2 3" key="1">
    <citation type="journal article" date="2018" name="Genomics">
        <title>Molecular footprints of inshore aquatic adaptation in Indo-Pacific humpback dolphin (Sousa chinensis).</title>
        <authorList>
            <person name="Ming Y."/>
            <person name="Jian J."/>
            <person name="Yu F."/>
            <person name="Yu X."/>
            <person name="Wang J."/>
            <person name="Liu W."/>
        </authorList>
    </citation>
    <scope>NUCLEOTIDE SEQUENCE [LARGE SCALE GENOMIC DNA]</scope>
    <source>
        <strain evidence="2">MY-2018</strain>
        <tissue evidence="2">Skin</tissue>
    </source>
</reference>
<evidence type="ECO:0000256" key="1">
    <source>
        <dbReference type="SAM" id="MobiDB-lite"/>
    </source>
</evidence>
<accession>A0A484GJU8</accession>
<feature type="region of interest" description="Disordered" evidence="1">
    <location>
        <begin position="1"/>
        <end position="45"/>
    </location>
</feature>
<dbReference type="Proteomes" id="UP000295264">
    <property type="component" value="Unassembled WGS sequence"/>
</dbReference>